<reference evidence="1 2" key="1">
    <citation type="journal article" date="2022" name="Plant J.">
        <title>Chromosome-level genome of Camellia lanceoleosa provides a valuable resource for understanding genome evolution and self-incompatibility.</title>
        <authorList>
            <person name="Gong W."/>
            <person name="Xiao S."/>
            <person name="Wang L."/>
            <person name="Liao Z."/>
            <person name="Chang Y."/>
            <person name="Mo W."/>
            <person name="Hu G."/>
            <person name="Li W."/>
            <person name="Zhao G."/>
            <person name="Zhu H."/>
            <person name="Hu X."/>
            <person name="Ji K."/>
            <person name="Xiang X."/>
            <person name="Song Q."/>
            <person name="Yuan D."/>
            <person name="Jin S."/>
            <person name="Zhang L."/>
        </authorList>
    </citation>
    <scope>NUCLEOTIDE SEQUENCE [LARGE SCALE GENOMIC DNA]</scope>
    <source>
        <strain evidence="1">SQ_2022a</strain>
    </source>
</reference>
<proteinExistence type="predicted"/>
<dbReference type="EMBL" id="CM045766">
    <property type="protein sequence ID" value="KAI8004327.1"/>
    <property type="molecule type" value="Genomic_DNA"/>
</dbReference>
<sequence>MSDHYYNQNNKFAMQKQKFVVFQKNPLAEGPSTSTSAVADSEEAFPDVDDDNDELDLDELNELEASLSRTSIRIQEPVRFTS</sequence>
<evidence type="ECO:0000313" key="2">
    <source>
        <dbReference type="Proteomes" id="UP001060215"/>
    </source>
</evidence>
<keyword evidence="2" id="KW-1185">Reference proteome</keyword>
<protein>
    <submittedName>
        <fullName evidence="1">Uncharacterized protein</fullName>
    </submittedName>
</protein>
<organism evidence="1 2">
    <name type="scientific">Camellia lanceoleosa</name>
    <dbReference type="NCBI Taxonomy" id="1840588"/>
    <lineage>
        <taxon>Eukaryota</taxon>
        <taxon>Viridiplantae</taxon>
        <taxon>Streptophyta</taxon>
        <taxon>Embryophyta</taxon>
        <taxon>Tracheophyta</taxon>
        <taxon>Spermatophyta</taxon>
        <taxon>Magnoliopsida</taxon>
        <taxon>eudicotyledons</taxon>
        <taxon>Gunneridae</taxon>
        <taxon>Pentapetalae</taxon>
        <taxon>asterids</taxon>
        <taxon>Ericales</taxon>
        <taxon>Theaceae</taxon>
        <taxon>Camellia</taxon>
    </lineage>
</organism>
<accession>A0ACC0GUY0</accession>
<dbReference type="Proteomes" id="UP001060215">
    <property type="component" value="Chromosome 9"/>
</dbReference>
<comment type="caution">
    <text evidence="1">The sequence shown here is derived from an EMBL/GenBank/DDBJ whole genome shotgun (WGS) entry which is preliminary data.</text>
</comment>
<evidence type="ECO:0000313" key="1">
    <source>
        <dbReference type="EMBL" id="KAI8004327.1"/>
    </source>
</evidence>
<gene>
    <name evidence="1" type="ORF">LOK49_LG08G01396</name>
</gene>
<name>A0ACC0GUY0_9ERIC</name>